<evidence type="ECO:0000256" key="2">
    <source>
        <dbReference type="ARBA" id="ARBA00022598"/>
    </source>
</evidence>
<comment type="caution">
    <text evidence="5">The sequence shown here is derived from an EMBL/GenBank/DDBJ whole genome shotgun (WGS) entry which is preliminary data.</text>
</comment>
<accession>A0ABT9UTL2</accession>
<protein>
    <submittedName>
        <fullName evidence="5">D-alanine-D-alanine ligase</fullName>
        <ecNumber evidence="5">6.3.2.4</ecNumber>
    </submittedName>
</protein>
<keyword evidence="2 5" id="KW-0436">Ligase</keyword>
<dbReference type="Gene3D" id="3.30.470.20">
    <property type="entry name" value="ATP-grasp fold, B domain"/>
    <property type="match status" value="1"/>
</dbReference>
<dbReference type="Proteomes" id="UP001228504">
    <property type="component" value="Unassembled WGS sequence"/>
</dbReference>
<evidence type="ECO:0000256" key="3">
    <source>
        <dbReference type="PROSITE-ProRule" id="PRU00409"/>
    </source>
</evidence>
<dbReference type="Gene3D" id="3.30.1490.20">
    <property type="entry name" value="ATP-grasp fold, A domain"/>
    <property type="match status" value="1"/>
</dbReference>
<comment type="similarity">
    <text evidence="1">Belongs to the D-alanine--D-alanine ligase family.</text>
</comment>
<evidence type="ECO:0000259" key="4">
    <source>
        <dbReference type="PROSITE" id="PS50975"/>
    </source>
</evidence>
<feature type="domain" description="ATP-grasp" evidence="4">
    <location>
        <begin position="105"/>
        <end position="310"/>
    </location>
</feature>
<dbReference type="GO" id="GO:0008716">
    <property type="term" value="F:D-alanine-D-alanine ligase activity"/>
    <property type="evidence" value="ECO:0007669"/>
    <property type="project" value="UniProtKB-EC"/>
</dbReference>
<dbReference type="EC" id="6.3.2.4" evidence="5"/>
<keyword evidence="6" id="KW-1185">Reference proteome</keyword>
<dbReference type="PANTHER" id="PTHR23132">
    <property type="entry name" value="D-ALANINE--D-ALANINE LIGASE"/>
    <property type="match status" value="1"/>
</dbReference>
<dbReference type="PROSITE" id="PS50975">
    <property type="entry name" value="ATP_GRASP"/>
    <property type="match status" value="1"/>
</dbReference>
<dbReference type="SUPFAM" id="SSF56059">
    <property type="entry name" value="Glutathione synthetase ATP-binding domain-like"/>
    <property type="match status" value="1"/>
</dbReference>
<dbReference type="PANTHER" id="PTHR23132:SF23">
    <property type="entry name" value="D-ALANINE--D-ALANINE LIGASE B"/>
    <property type="match status" value="1"/>
</dbReference>
<organism evidence="5 6">
    <name type="scientific">Eubacterium multiforme</name>
    <dbReference type="NCBI Taxonomy" id="83339"/>
    <lineage>
        <taxon>Bacteria</taxon>
        <taxon>Bacillati</taxon>
        <taxon>Bacillota</taxon>
        <taxon>Clostridia</taxon>
        <taxon>Eubacteriales</taxon>
        <taxon>Eubacteriaceae</taxon>
        <taxon>Eubacterium</taxon>
    </lineage>
</organism>
<dbReference type="Pfam" id="PF07478">
    <property type="entry name" value="Dala_Dala_lig_C"/>
    <property type="match status" value="1"/>
</dbReference>
<name>A0ABT9UTL2_9FIRM</name>
<keyword evidence="3" id="KW-0547">Nucleotide-binding</keyword>
<evidence type="ECO:0000313" key="5">
    <source>
        <dbReference type="EMBL" id="MDQ0149661.1"/>
    </source>
</evidence>
<evidence type="ECO:0000256" key="1">
    <source>
        <dbReference type="ARBA" id="ARBA00010871"/>
    </source>
</evidence>
<dbReference type="InterPro" id="IPR013815">
    <property type="entry name" value="ATP_grasp_subdomain_1"/>
</dbReference>
<proteinExistence type="inferred from homology"/>
<gene>
    <name evidence="5" type="ORF">J2S18_001592</name>
</gene>
<evidence type="ECO:0000313" key="6">
    <source>
        <dbReference type="Proteomes" id="UP001228504"/>
    </source>
</evidence>
<dbReference type="EMBL" id="JAUSUF010000004">
    <property type="protein sequence ID" value="MDQ0149661.1"/>
    <property type="molecule type" value="Genomic_DNA"/>
</dbReference>
<dbReference type="InterPro" id="IPR011095">
    <property type="entry name" value="Dala_Dala_lig_C"/>
</dbReference>
<sequence length="317" mass="36373">MKIEVIATEVSNFNETGFGSIESCFNVYKAIKKVYSKTIFNIVKTKNDLEKIVNRKPELVIFGFKYIIDGNKKIWMSDYFEKNNINFIGTNMKNLYYDSNKIKAKDKLIMNSINTPKYKIVNPEVEKTEIEELKFPLFVKPIDAACSFGIDNKSLVKNFNELKTKVSDIYMKFNQQSLVEEFLPGREFTVAIIGNGDDLRVMPIELSSSINDKKNKFLTRSIKVSDIENKERISNINIKKEVVKLARKSFNILKARDFARIDIKFDSNNNASFIEINMVPGMTKGRSYFPIACEKNCGMSYDETVLAILNAGIKRLS</sequence>
<reference evidence="5 6" key="1">
    <citation type="submission" date="2023-07" db="EMBL/GenBank/DDBJ databases">
        <title>Genomic Encyclopedia of Type Strains, Phase IV (KMG-IV): sequencing the most valuable type-strain genomes for metagenomic binning, comparative biology and taxonomic classification.</title>
        <authorList>
            <person name="Goeker M."/>
        </authorList>
    </citation>
    <scope>NUCLEOTIDE SEQUENCE [LARGE SCALE GENOMIC DNA]</scope>
    <source>
        <strain evidence="5 6">DSM 20694</strain>
    </source>
</reference>
<dbReference type="InterPro" id="IPR011761">
    <property type="entry name" value="ATP-grasp"/>
</dbReference>
<keyword evidence="3" id="KW-0067">ATP-binding</keyword>
<dbReference type="RefSeq" id="WP_307485386.1">
    <property type="nucleotide sequence ID" value="NZ_JAUSUF010000004.1"/>
</dbReference>